<dbReference type="SMART" id="SM00419">
    <property type="entry name" value="HTH_CRP"/>
    <property type="match status" value="1"/>
</dbReference>
<keyword evidence="1" id="KW-0805">Transcription regulation</keyword>
<dbReference type="RefSeq" id="WP_244259877.1">
    <property type="nucleotide sequence ID" value="NZ_RKQG01000001.1"/>
</dbReference>
<dbReference type="PANTHER" id="PTHR43132:SF8">
    <property type="entry name" value="HTH-TYPE TRANSCRIPTIONAL REGULATOR KMTR"/>
    <property type="match status" value="1"/>
</dbReference>
<accession>A0A3N4RZH0</accession>
<dbReference type="InterPro" id="IPR011991">
    <property type="entry name" value="ArsR-like_HTH"/>
</dbReference>
<feature type="region of interest" description="Disordered" evidence="4">
    <location>
        <begin position="117"/>
        <end position="149"/>
    </location>
</feature>
<evidence type="ECO:0000256" key="3">
    <source>
        <dbReference type="ARBA" id="ARBA00023163"/>
    </source>
</evidence>
<dbReference type="CDD" id="cd00090">
    <property type="entry name" value="HTH_ARSR"/>
    <property type="match status" value="1"/>
</dbReference>
<evidence type="ECO:0000259" key="6">
    <source>
        <dbReference type="SMART" id="SM00419"/>
    </source>
</evidence>
<feature type="domain" description="HTH crp-type" evidence="6">
    <location>
        <begin position="291"/>
        <end position="340"/>
    </location>
</feature>
<dbReference type="PANTHER" id="PTHR43132">
    <property type="entry name" value="ARSENICAL RESISTANCE OPERON REPRESSOR ARSR-RELATED"/>
    <property type="match status" value="1"/>
</dbReference>
<dbReference type="GO" id="GO:0003677">
    <property type="term" value="F:DNA binding"/>
    <property type="evidence" value="ECO:0007669"/>
    <property type="project" value="UniProtKB-KW"/>
</dbReference>
<organism evidence="7 8">
    <name type="scientific">Kitasatospora cineracea</name>
    <dbReference type="NCBI Taxonomy" id="88074"/>
    <lineage>
        <taxon>Bacteria</taxon>
        <taxon>Bacillati</taxon>
        <taxon>Actinomycetota</taxon>
        <taxon>Actinomycetes</taxon>
        <taxon>Kitasatosporales</taxon>
        <taxon>Streptomycetaceae</taxon>
        <taxon>Kitasatospora</taxon>
    </lineage>
</organism>
<evidence type="ECO:0000256" key="4">
    <source>
        <dbReference type="SAM" id="MobiDB-lite"/>
    </source>
</evidence>
<dbReference type="GO" id="GO:0003700">
    <property type="term" value="F:DNA-binding transcription factor activity"/>
    <property type="evidence" value="ECO:0007669"/>
    <property type="project" value="InterPro"/>
</dbReference>
<comment type="caution">
    <text evidence="7">The sequence shown here is derived from an EMBL/GenBank/DDBJ whole genome shotgun (WGS) entry which is preliminary data.</text>
</comment>
<dbReference type="Proteomes" id="UP000266906">
    <property type="component" value="Unassembled WGS sequence"/>
</dbReference>
<dbReference type="InterPro" id="IPR051011">
    <property type="entry name" value="Metal_resp_trans_reg"/>
</dbReference>
<gene>
    <name evidence="7" type="ORF">EDD38_2213</name>
</gene>
<name>A0A3N4RZH0_9ACTN</name>
<proteinExistence type="predicted"/>
<keyword evidence="8" id="KW-1185">Reference proteome</keyword>
<keyword evidence="2" id="KW-0238">DNA-binding</keyword>
<dbReference type="Pfam" id="PF12840">
    <property type="entry name" value="HTH_20"/>
    <property type="match status" value="1"/>
</dbReference>
<reference evidence="7 8" key="1">
    <citation type="submission" date="2018-11" db="EMBL/GenBank/DDBJ databases">
        <title>Sequencing the genomes of 1000 actinobacteria strains.</title>
        <authorList>
            <person name="Klenk H.-P."/>
        </authorList>
    </citation>
    <scope>NUCLEOTIDE SEQUENCE [LARGE SCALE GENOMIC DNA]</scope>
    <source>
        <strain evidence="7 8">DSM 44781</strain>
    </source>
</reference>
<dbReference type="InterPro" id="IPR036388">
    <property type="entry name" value="WH-like_DNA-bd_sf"/>
</dbReference>
<evidence type="ECO:0000259" key="5">
    <source>
        <dbReference type="SMART" id="SM00418"/>
    </source>
</evidence>
<dbReference type="InterPro" id="IPR045981">
    <property type="entry name" value="DUF5937"/>
</dbReference>
<evidence type="ECO:0000256" key="1">
    <source>
        <dbReference type="ARBA" id="ARBA00023015"/>
    </source>
</evidence>
<evidence type="ECO:0000313" key="7">
    <source>
        <dbReference type="EMBL" id="RPE33907.1"/>
    </source>
</evidence>
<dbReference type="Gene3D" id="1.10.10.10">
    <property type="entry name" value="Winged helix-like DNA-binding domain superfamily/Winged helix DNA-binding domain"/>
    <property type="match status" value="1"/>
</dbReference>
<evidence type="ECO:0000256" key="2">
    <source>
        <dbReference type="ARBA" id="ARBA00023125"/>
    </source>
</evidence>
<evidence type="ECO:0000313" key="8">
    <source>
        <dbReference type="Proteomes" id="UP000266906"/>
    </source>
</evidence>
<dbReference type="Pfam" id="PF19361">
    <property type="entry name" value="DUF5937"/>
    <property type="match status" value="1"/>
</dbReference>
<dbReference type="AlphaFoldDB" id="A0A3N4RZH0"/>
<dbReference type="InterPro" id="IPR001845">
    <property type="entry name" value="HTH_ArsR_DNA-bd_dom"/>
</dbReference>
<dbReference type="InterPro" id="IPR012318">
    <property type="entry name" value="HTH_CRP"/>
</dbReference>
<dbReference type="EMBL" id="RKQG01000001">
    <property type="protein sequence ID" value="RPE33907.1"/>
    <property type="molecule type" value="Genomic_DNA"/>
</dbReference>
<protein>
    <submittedName>
        <fullName evidence="7">Helix-turn-helix protein</fullName>
    </submittedName>
</protein>
<dbReference type="SMART" id="SM00418">
    <property type="entry name" value="HTH_ARSR"/>
    <property type="match status" value="1"/>
</dbReference>
<sequence length="353" mass="37982">MRTGLPLTADDLALTRFAVSPMWEVVAACRALAADPVPVPHRRWAAQVRPRLAAAGLDRGWLAELVPPHGHLPDFLNPVPDRPVTDLAAELAAIRATGPALLRHDLDCLYADRGGRDGRSGRDGRDGRSSGDGRSSRDGRSGPRLRALEREPEQALRRITAEIEAFWQLALAPYWSRIGAVLEADVLRRARRAAERGSAAVLGELHGTVRWADGTLHLSERHCAVTRIPTGAGLLLVPSVFAWPRLLTRTVAPDPPQLCYPALGAATVWEHRPAPRAEALAPVLGRTRTRLLAELDVPASTTELAARCGVTAPAASQHLTALRTAGLVSSHRAGRFVLYARTAVADGWLAALP</sequence>
<dbReference type="InterPro" id="IPR036390">
    <property type="entry name" value="WH_DNA-bd_sf"/>
</dbReference>
<dbReference type="SUPFAM" id="SSF46785">
    <property type="entry name" value="Winged helix' DNA-binding domain"/>
    <property type="match status" value="1"/>
</dbReference>
<keyword evidence="3" id="KW-0804">Transcription</keyword>
<feature type="domain" description="HTH arsR-type" evidence="5">
    <location>
        <begin position="278"/>
        <end position="353"/>
    </location>
</feature>